<accession>L8GJ91</accession>
<keyword evidence="8 12" id="KW-0648">Protein biosynthesis</keyword>
<dbReference type="KEGG" id="acan:ACA1_097970"/>
<dbReference type="HAMAP" id="MF_00098">
    <property type="entry name" value="Met_tRNA_synth_type1"/>
    <property type="match status" value="1"/>
</dbReference>
<dbReference type="STRING" id="1257118.L8GJ91"/>
<dbReference type="InterPro" id="IPR015413">
    <property type="entry name" value="Methionyl/Leucyl_tRNA_Synth"/>
</dbReference>
<dbReference type="OrthoDB" id="5844513at2759"/>
<evidence type="ECO:0000313" key="16">
    <source>
        <dbReference type="EMBL" id="ELR13100.1"/>
    </source>
</evidence>
<dbReference type="InterPro" id="IPR014758">
    <property type="entry name" value="Met-tRNA_synth"/>
</dbReference>
<evidence type="ECO:0000256" key="6">
    <source>
        <dbReference type="ARBA" id="ARBA00022741"/>
    </source>
</evidence>
<dbReference type="GO" id="GO:0005829">
    <property type="term" value="C:cytosol"/>
    <property type="evidence" value="ECO:0007669"/>
    <property type="project" value="TreeGrafter"/>
</dbReference>
<dbReference type="InterPro" id="IPR029038">
    <property type="entry name" value="MetRS_Zn"/>
</dbReference>
<dbReference type="InterPro" id="IPR001412">
    <property type="entry name" value="aa-tRNA-synth_I_CS"/>
</dbReference>
<keyword evidence="7 12" id="KW-0067">ATP-binding</keyword>
<dbReference type="Gene3D" id="1.10.730.10">
    <property type="entry name" value="Isoleucyl-tRNA Synthetase, Domain 1"/>
    <property type="match status" value="1"/>
</dbReference>
<feature type="compositionally biased region" description="Basic and acidic residues" evidence="13">
    <location>
        <begin position="677"/>
        <end position="689"/>
    </location>
</feature>
<dbReference type="InterPro" id="IPR033911">
    <property type="entry name" value="MetRS_core"/>
</dbReference>
<dbReference type="FunFam" id="2.20.28.20:FF:000001">
    <property type="entry name" value="Methionine--tRNA ligase"/>
    <property type="match status" value="1"/>
</dbReference>
<name>L8GJ91_ACACF</name>
<comment type="subcellular location">
    <subcellularLocation>
        <location evidence="1">Cytoplasm</location>
    </subcellularLocation>
</comment>
<evidence type="ECO:0000256" key="12">
    <source>
        <dbReference type="RuleBase" id="RU363039"/>
    </source>
</evidence>
<dbReference type="Pfam" id="PF19303">
    <property type="entry name" value="Anticodon_3"/>
    <property type="match status" value="1"/>
</dbReference>
<dbReference type="GO" id="GO:0017102">
    <property type="term" value="C:methionyl glutamyl tRNA synthetase complex"/>
    <property type="evidence" value="ECO:0007669"/>
    <property type="project" value="UniProtKB-ARBA"/>
</dbReference>
<proteinExistence type="inferred from homology"/>
<feature type="domain" description="Methionyl-tRNA synthetase anticodon-binding" evidence="15">
    <location>
        <begin position="532"/>
        <end position="679"/>
    </location>
</feature>
<dbReference type="RefSeq" id="XP_004335113.1">
    <property type="nucleotide sequence ID" value="XM_004335065.1"/>
</dbReference>
<dbReference type="NCBIfam" id="TIGR00398">
    <property type="entry name" value="metG"/>
    <property type="match status" value="1"/>
</dbReference>
<dbReference type="PRINTS" id="PR01041">
    <property type="entry name" value="TRNASYNTHMET"/>
</dbReference>
<evidence type="ECO:0000256" key="7">
    <source>
        <dbReference type="ARBA" id="ARBA00022840"/>
    </source>
</evidence>
<evidence type="ECO:0000256" key="5">
    <source>
        <dbReference type="ARBA" id="ARBA00022598"/>
    </source>
</evidence>
<dbReference type="NCBIfam" id="NF001100">
    <property type="entry name" value="PRK00133.1"/>
    <property type="match status" value="1"/>
</dbReference>
<organism evidence="16 17">
    <name type="scientific">Acanthamoeba castellanii (strain ATCC 30010 / Neff)</name>
    <dbReference type="NCBI Taxonomy" id="1257118"/>
    <lineage>
        <taxon>Eukaryota</taxon>
        <taxon>Amoebozoa</taxon>
        <taxon>Discosea</taxon>
        <taxon>Longamoebia</taxon>
        <taxon>Centramoebida</taxon>
        <taxon>Acanthamoebidae</taxon>
        <taxon>Acanthamoeba</taxon>
    </lineage>
</organism>
<dbReference type="PANTHER" id="PTHR45765">
    <property type="entry name" value="METHIONINE--TRNA LIGASE"/>
    <property type="match status" value="1"/>
</dbReference>
<comment type="catalytic activity">
    <reaction evidence="11">
        <text>tRNA(Met) + L-methionine + ATP = L-methionyl-tRNA(Met) + AMP + diphosphate</text>
        <dbReference type="Rhea" id="RHEA:13481"/>
        <dbReference type="Rhea" id="RHEA-COMP:9667"/>
        <dbReference type="Rhea" id="RHEA-COMP:9698"/>
        <dbReference type="ChEBI" id="CHEBI:30616"/>
        <dbReference type="ChEBI" id="CHEBI:33019"/>
        <dbReference type="ChEBI" id="CHEBI:57844"/>
        <dbReference type="ChEBI" id="CHEBI:78442"/>
        <dbReference type="ChEBI" id="CHEBI:78530"/>
        <dbReference type="ChEBI" id="CHEBI:456215"/>
        <dbReference type="EC" id="6.1.1.10"/>
    </reaction>
</comment>
<feature type="region of interest" description="Disordered" evidence="13">
    <location>
        <begin position="677"/>
        <end position="701"/>
    </location>
</feature>
<dbReference type="PROSITE" id="PS00178">
    <property type="entry name" value="AA_TRNA_LIGASE_I"/>
    <property type="match status" value="1"/>
</dbReference>
<evidence type="ECO:0000256" key="1">
    <source>
        <dbReference type="ARBA" id="ARBA00004496"/>
    </source>
</evidence>
<dbReference type="Proteomes" id="UP000011083">
    <property type="component" value="Unassembled WGS sequence"/>
</dbReference>
<evidence type="ECO:0000256" key="10">
    <source>
        <dbReference type="ARBA" id="ARBA00030904"/>
    </source>
</evidence>
<evidence type="ECO:0000256" key="2">
    <source>
        <dbReference type="ARBA" id="ARBA00005594"/>
    </source>
</evidence>
<evidence type="ECO:0000256" key="11">
    <source>
        <dbReference type="ARBA" id="ARBA00047364"/>
    </source>
</evidence>
<evidence type="ECO:0000313" key="17">
    <source>
        <dbReference type="Proteomes" id="UP000011083"/>
    </source>
</evidence>
<dbReference type="InterPro" id="IPR014729">
    <property type="entry name" value="Rossmann-like_a/b/a_fold"/>
</dbReference>
<dbReference type="SUPFAM" id="SSF47323">
    <property type="entry name" value="Anticodon-binding domain of a subclass of class I aminoacyl-tRNA synthetases"/>
    <property type="match status" value="1"/>
</dbReference>
<keyword evidence="9 12" id="KW-0030">Aminoacyl-tRNA synthetase</keyword>
<evidence type="ECO:0000259" key="14">
    <source>
        <dbReference type="Pfam" id="PF09334"/>
    </source>
</evidence>
<dbReference type="InterPro" id="IPR041872">
    <property type="entry name" value="Anticodon_Met"/>
</dbReference>
<comment type="similarity">
    <text evidence="2 12">Belongs to the class-I aminoacyl-tRNA synthetase family.</text>
</comment>
<feature type="compositionally biased region" description="Low complexity" evidence="13">
    <location>
        <begin position="690"/>
        <end position="701"/>
    </location>
</feature>
<dbReference type="GO" id="GO:0005524">
    <property type="term" value="F:ATP binding"/>
    <property type="evidence" value="ECO:0007669"/>
    <property type="project" value="UniProtKB-KW"/>
</dbReference>
<evidence type="ECO:0000256" key="3">
    <source>
        <dbReference type="ARBA" id="ARBA00012838"/>
    </source>
</evidence>
<dbReference type="GeneID" id="14913330"/>
<dbReference type="Pfam" id="PF09334">
    <property type="entry name" value="tRNA-synt_1g"/>
    <property type="match status" value="1"/>
</dbReference>
<dbReference type="GO" id="GO:0004825">
    <property type="term" value="F:methionine-tRNA ligase activity"/>
    <property type="evidence" value="ECO:0007669"/>
    <property type="project" value="UniProtKB-EC"/>
</dbReference>
<gene>
    <name evidence="16" type="ORF">ACA1_097970</name>
</gene>
<dbReference type="GO" id="GO:0006431">
    <property type="term" value="P:methionyl-tRNA aminoacylation"/>
    <property type="evidence" value="ECO:0007669"/>
    <property type="project" value="InterPro"/>
</dbReference>
<keyword evidence="6 12" id="KW-0547">Nucleotide-binding</keyword>
<dbReference type="PANTHER" id="PTHR45765:SF1">
    <property type="entry name" value="METHIONINE--TRNA LIGASE, CYTOPLASMIC"/>
    <property type="match status" value="1"/>
</dbReference>
<dbReference type="Gene3D" id="3.40.50.620">
    <property type="entry name" value="HUPs"/>
    <property type="match status" value="1"/>
</dbReference>
<dbReference type="SUPFAM" id="SSF57770">
    <property type="entry name" value="Methionyl-tRNA synthetase (MetRS), Zn-domain"/>
    <property type="match status" value="1"/>
</dbReference>
<dbReference type="GO" id="GO:0017101">
    <property type="term" value="C:aminoacyl-tRNA synthetase multienzyme complex"/>
    <property type="evidence" value="ECO:0007669"/>
    <property type="project" value="TreeGrafter"/>
</dbReference>
<dbReference type="InterPro" id="IPR023458">
    <property type="entry name" value="Met-tRNA_ligase_1"/>
</dbReference>
<keyword evidence="4" id="KW-0963">Cytoplasm</keyword>
<evidence type="ECO:0000256" key="8">
    <source>
        <dbReference type="ARBA" id="ARBA00022917"/>
    </source>
</evidence>
<dbReference type="CDD" id="cd00814">
    <property type="entry name" value="MetRS_core"/>
    <property type="match status" value="1"/>
</dbReference>
<dbReference type="AlphaFoldDB" id="L8GJ91"/>
<dbReference type="VEuPathDB" id="AmoebaDB:ACA1_097970"/>
<dbReference type="EMBL" id="KB008103">
    <property type="protein sequence ID" value="ELR13100.1"/>
    <property type="molecule type" value="Genomic_DNA"/>
</dbReference>
<dbReference type="SUPFAM" id="SSF52374">
    <property type="entry name" value="Nucleotidylyl transferase"/>
    <property type="match status" value="1"/>
</dbReference>
<dbReference type="CDD" id="cd07957">
    <property type="entry name" value="Anticodon_Ia_Met"/>
    <property type="match status" value="1"/>
</dbReference>
<reference evidence="16 17" key="1">
    <citation type="journal article" date="2013" name="Genome Biol.">
        <title>Genome of Acanthamoeba castellanii highlights extensive lateral gene transfer and early evolution of tyrosine kinase signaling.</title>
        <authorList>
            <person name="Clarke M."/>
            <person name="Lohan A.J."/>
            <person name="Liu B."/>
            <person name="Lagkouvardos I."/>
            <person name="Roy S."/>
            <person name="Zafar N."/>
            <person name="Bertelli C."/>
            <person name="Schilde C."/>
            <person name="Kianianmomeni A."/>
            <person name="Burglin T.R."/>
            <person name="Frech C."/>
            <person name="Turcotte B."/>
            <person name="Kopec K.O."/>
            <person name="Synnott J.M."/>
            <person name="Choo C."/>
            <person name="Paponov I."/>
            <person name="Finkler A."/>
            <person name="Soon Heng Tan C."/>
            <person name="Hutchins A.P."/>
            <person name="Weinmeier T."/>
            <person name="Rattei T."/>
            <person name="Chu J.S."/>
            <person name="Gimenez G."/>
            <person name="Irimia M."/>
            <person name="Rigden D.J."/>
            <person name="Fitzpatrick D.A."/>
            <person name="Lorenzo-Morales J."/>
            <person name="Bateman A."/>
            <person name="Chiu C.H."/>
            <person name="Tang P."/>
            <person name="Hegemann P."/>
            <person name="Fromm H."/>
            <person name="Raoult D."/>
            <person name="Greub G."/>
            <person name="Miranda-Saavedra D."/>
            <person name="Chen N."/>
            <person name="Nash P."/>
            <person name="Ginger M.L."/>
            <person name="Horn M."/>
            <person name="Schaap P."/>
            <person name="Caler L."/>
            <person name="Loftus B."/>
        </authorList>
    </citation>
    <scope>NUCLEOTIDE SEQUENCE [LARGE SCALE GENOMIC DNA]</scope>
    <source>
        <strain evidence="16 17">Neff</strain>
    </source>
</reference>
<keyword evidence="17" id="KW-1185">Reference proteome</keyword>
<sequence>MECEKTKEQFAEDLKVLEDGQAVFQKEFVELKKAKADKAKIDEVLNRLKDGKEKIAALQKEFKALYPEDTLGGKAKAKPKEKKEPVVKKEKFEVEVATYTLPEELLPGVGVESTNPILPVDDKRNILITSSLPYVNNVPHLGNIIGCVLSADVFARYCRLRGHNVIYICGTDEYGTATETKALQEGMTPIEVCNKYYKVHREIYEWFGCQFDKFGRTTTEQQTTIAQQIFLDIQKNDYLLTQTLEQLYCPTCAKFLADRFVEGTCPKEGCGYVDARGDQCDQCGSLLNPIELVNPRCKTCGTTPEPRFSEHLFLDLPRLEGQLNEWVDKSISQGTWSQNSISTTKDKWLKEGLQPRCITRDLKWGTPVPLDKYKEKVFYVWFDAPIGYISITANYTEEWEKWWKNPKNVELHQFMGKDNVPFHCVIFPASLMATGGDWTLLHSISTTEYLNYENTQFSKSRGTGVFGDAAKNTGIPAEVWRYYLLANRPETSDSDFNWEDFGAKNNNELLANLGNFVNRCLKFTKDRFASTVPALGQLTEDDQTLIKEVDEQLEVYVKELDLAKMKASLQAAMHISRLGNYYLQKQEPWVLFKTDPQRCATVVHVGLNLVKLLTALLEPFMPHFSEKVLRQMQLDHSQIPDRWTFEVAAGHVISDAVPIFRQIKEQELKEFARRFAGKQEQEGKAEVVKPKAVPAASSSSA</sequence>
<keyword evidence="5 12" id="KW-0436">Ligase</keyword>
<feature type="domain" description="Methionyl/Leucyl tRNA synthetase" evidence="14">
    <location>
        <begin position="126"/>
        <end position="521"/>
    </location>
</feature>
<dbReference type="GO" id="GO:0036464">
    <property type="term" value="C:cytoplasmic ribonucleoprotein granule"/>
    <property type="evidence" value="ECO:0007669"/>
    <property type="project" value="UniProtKB-ARBA"/>
</dbReference>
<evidence type="ECO:0000256" key="13">
    <source>
        <dbReference type="SAM" id="MobiDB-lite"/>
    </source>
</evidence>
<evidence type="ECO:0000256" key="4">
    <source>
        <dbReference type="ARBA" id="ARBA00022490"/>
    </source>
</evidence>
<dbReference type="FunFam" id="1.10.730.10:FF:000037">
    <property type="entry name" value="Methionyl-tRNA synthetase"/>
    <property type="match status" value="1"/>
</dbReference>
<evidence type="ECO:0000256" key="9">
    <source>
        <dbReference type="ARBA" id="ARBA00023146"/>
    </source>
</evidence>
<dbReference type="OMA" id="HLNTTEY"/>
<protein>
    <recommendedName>
        <fullName evidence="3">methionine--tRNA ligase</fullName>
        <ecNumber evidence="3">6.1.1.10</ecNumber>
    </recommendedName>
    <alternativeName>
        <fullName evidence="10">Methionyl-tRNA synthetase</fullName>
    </alternativeName>
</protein>
<dbReference type="Gene3D" id="2.20.28.20">
    <property type="entry name" value="Methionyl-tRNA synthetase, Zn-domain"/>
    <property type="match status" value="1"/>
</dbReference>
<dbReference type="EC" id="6.1.1.10" evidence="3"/>
<dbReference type="InterPro" id="IPR009080">
    <property type="entry name" value="tRNAsynth_Ia_anticodon-bd"/>
</dbReference>
<evidence type="ECO:0000259" key="15">
    <source>
        <dbReference type="Pfam" id="PF19303"/>
    </source>
</evidence>